<evidence type="ECO:0000256" key="2">
    <source>
        <dbReference type="ARBA" id="ARBA00023002"/>
    </source>
</evidence>
<evidence type="ECO:0000313" key="4">
    <source>
        <dbReference type="Proteomes" id="UP000054703"/>
    </source>
</evidence>
<dbReference type="InterPro" id="IPR002347">
    <property type="entry name" value="SDR_fam"/>
</dbReference>
<comment type="caution">
    <text evidence="3">The sequence shown here is derived from an EMBL/GenBank/DDBJ whole genome shotgun (WGS) entry which is preliminary data.</text>
</comment>
<dbReference type="AlphaFoldDB" id="A0A0W0YF28"/>
<gene>
    <name evidence="3" type="ORF">Lsan_3112</name>
</gene>
<name>A0A0W0YF28_9GAMM</name>
<dbReference type="PRINTS" id="PR00080">
    <property type="entry name" value="SDRFAMILY"/>
</dbReference>
<dbReference type="PANTHER" id="PTHR42898:SF6">
    <property type="entry name" value="NADP-DEPENDENT MANNITOL DEHYDROGENASE"/>
    <property type="match status" value="1"/>
</dbReference>
<dbReference type="InterPro" id="IPR036291">
    <property type="entry name" value="NAD(P)-bd_dom_sf"/>
</dbReference>
<keyword evidence="2 3" id="KW-0560">Oxidoreductase</keyword>
<dbReference type="SUPFAM" id="SSF51735">
    <property type="entry name" value="NAD(P)-binding Rossmann-fold domains"/>
    <property type="match status" value="1"/>
</dbReference>
<evidence type="ECO:0000256" key="1">
    <source>
        <dbReference type="ARBA" id="ARBA00006484"/>
    </source>
</evidence>
<dbReference type="PROSITE" id="PS00061">
    <property type="entry name" value="ADH_SHORT"/>
    <property type="match status" value="1"/>
</dbReference>
<dbReference type="InterPro" id="IPR020904">
    <property type="entry name" value="Sc_DH/Rdtase_CS"/>
</dbReference>
<dbReference type="EC" id="1.1.1.47" evidence="3"/>
<dbReference type="PANTHER" id="PTHR42898">
    <property type="entry name" value="TROPINONE REDUCTASE"/>
    <property type="match status" value="1"/>
</dbReference>
<comment type="similarity">
    <text evidence="1">Belongs to the short-chain dehydrogenases/reductases (SDR) family.</text>
</comment>
<dbReference type="EMBL" id="LNYU01000085">
    <property type="protein sequence ID" value="KTD55560.1"/>
    <property type="molecule type" value="Genomic_DNA"/>
</dbReference>
<keyword evidence="4" id="KW-1185">Reference proteome</keyword>
<dbReference type="PATRIC" id="fig|45074.5.peg.3348"/>
<dbReference type="FunFam" id="3.40.50.720:FF:000084">
    <property type="entry name" value="Short-chain dehydrogenase reductase"/>
    <property type="match status" value="1"/>
</dbReference>
<protein>
    <submittedName>
        <fullName evidence="3">Short-chain dehydrogenases/reductases family protein</fullName>
        <ecNumber evidence="3">1.1.1.47</ecNumber>
    </submittedName>
</protein>
<accession>A0A0W0YF28</accession>
<dbReference type="NCBIfam" id="NF006693">
    <property type="entry name" value="PRK09242.1"/>
    <property type="match status" value="1"/>
</dbReference>
<dbReference type="Pfam" id="PF13561">
    <property type="entry name" value="adh_short_C2"/>
    <property type="match status" value="1"/>
</dbReference>
<organism evidence="3 4">
    <name type="scientific">Legionella santicrucis</name>
    <dbReference type="NCBI Taxonomy" id="45074"/>
    <lineage>
        <taxon>Bacteria</taxon>
        <taxon>Pseudomonadati</taxon>
        <taxon>Pseudomonadota</taxon>
        <taxon>Gammaproteobacteria</taxon>
        <taxon>Legionellales</taxon>
        <taxon>Legionellaceae</taxon>
        <taxon>Legionella</taxon>
    </lineage>
</organism>
<dbReference type="STRING" id="45074.Lsan_3112"/>
<reference evidence="3 4" key="1">
    <citation type="submission" date="2015-11" db="EMBL/GenBank/DDBJ databases">
        <title>Genomic analysis of 38 Legionella species identifies large and diverse effector repertoires.</title>
        <authorList>
            <person name="Burstein D."/>
            <person name="Amaro F."/>
            <person name="Zusman T."/>
            <person name="Lifshitz Z."/>
            <person name="Cohen O."/>
            <person name="Gilbert J.A."/>
            <person name="Pupko T."/>
            <person name="Shuman H.A."/>
            <person name="Segal G."/>
        </authorList>
    </citation>
    <scope>NUCLEOTIDE SEQUENCE [LARGE SCALE GENOMIC DNA]</scope>
    <source>
        <strain evidence="3 4">SC-63-C7</strain>
    </source>
</reference>
<evidence type="ECO:0000313" key="3">
    <source>
        <dbReference type="EMBL" id="KTD55560.1"/>
    </source>
</evidence>
<dbReference type="GO" id="GO:0047936">
    <property type="term" value="F:glucose 1-dehydrogenase [NAD(P)+] activity"/>
    <property type="evidence" value="ECO:0007669"/>
    <property type="project" value="UniProtKB-EC"/>
</dbReference>
<dbReference type="Gene3D" id="3.40.50.720">
    <property type="entry name" value="NAD(P)-binding Rossmann-like Domain"/>
    <property type="match status" value="1"/>
</dbReference>
<dbReference type="OrthoDB" id="9809287at2"/>
<dbReference type="NCBIfam" id="NF005559">
    <property type="entry name" value="PRK07231.1"/>
    <property type="match status" value="1"/>
</dbReference>
<dbReference type="Proteomes" id="UP000054703">
    <property type="component" value="Unassembled WGS sequence"/>
</dbReference>
<dbReference type="PRINTS" id="PR00081">
    <property type="entry name" value="GDHRDH"/>
</dbReference>
<dbReference type="RefSeq" id="WP_058515072.1">
    <property type="nucleotide sequence ID" value="NZ_CAAAIH010000023.1"/>
</dbReference>
<dbReference type="InterPro" id="IPR045000">
    <property type="entry name" value="TR"/>
</dbReference>
<proteinExistence type="inferred from homology"/>
<sequence>MNQLHWNLKGKKALITGGTRGIGRAIVDEFLELGAEVVVVAKNKDNLEKVINNCSSKGYRVTGIEANLNQEESYSHVINTITQKWGVLDILINNVGINIRKPAQDYLPHEFEQIMQTNLTSTFKLCQLAYPLLKKSVQGNIVNIASISGLIDDASGAPYGMSKAAMIQLGKHLAVEWARDSIRINTIAPWYIETELTKSALSNHEKLNAIISSTPMRRVGQPHEVATLAAFLCMPAASYITGQCIAVDGGFLANGFARHD</sequence>